<dbReference type="InterPro" id="IPR013801">
    <property type="entry name" value="STAT_TF_DNA-bd"/>
</dbReference>
<keyword evidence="4" id="KW-0217">Developmental protein</keyword>
<dbReference type="InterPro" id="IPR008967">
    <property type="entry name" value="p53-like_TF_DNA-bd_sf"/>
</dbReference>
<sequence length="714" mass="81492">MIGSSSKELQQALTDVSKQCHHLWEENKDLQGRFVNELGELQRIQLAINQLEADRRLEHLAQAKTSLTELQRRATALYELLMTKRSEIVVKLNDGTNYATMLQTQLIGEKLYSWKNAQKLAQIGMPFEERESALDEIQLEFEFLADQNWQLNMFTCWMLDLLRRAPQLNDGNSQTTQSKLSAISEQLNKLLFMLVSQSFIVSVQPEPVLKTQHKFVTEVRLLIGDKLGIRQHLMNTNVNVKIIAEEDAKQMSVNYDDHKEICRRNNKSVGTISNEFEKLTMDERGHLAAKFNNSKLTRIAHRKPPPKGASDMKCAANMQAATDQKYALLFYITPFQMGNLSKEEQFDVWTLSLPIMVTVHGSQDCDAQVAILWHRAFASISRNPNVTEVSAVSWENLAHMLRNKFTLFTGARRPLSDLDLAYLSEKLLAPNCADQKPITFARFAKTMMRDDLQFSFWEWFFSIMQLIKQKLLKFWDEGWCTGFISKNDASQMMILQSHPTFLLRFSDSQTGAVSIGFVYSGEDGQKIPFHLAPFTIKDLDQLSLASRIASCPQLKDIRYMCPNIDKEDMLRYFDSEERHRVGGGDSPTGYIQSEIVMVAKTNGNFRRMSNAPSMFGADSPSPLSIQSKLDWSPGEVHQNHMMDMSEDLNQMLTVSGIDSVQGDVETLLGPAFKNNITNFHPHDGGGHHNNHNLHFVDMSHQGMMHQHHNQFYPS</sequence>
<dbReference type="Pfam" id="PF02864">
    <property type="entry name" value="STAT_bind"/>
    <property type="match status" value="1"/>
</dbReference>
<dbReference type="SUPFAM" id="SSF55550">
    <property type="entry name" value="SH2 domain"/>
    <property type="match status" value="1"/>
</dbReference>
<dbReference type="GO" id="GO:0005737">
    <property type="term" value="C:cytoplasm"/>
    <property type="evidence" value="ECO:0007669"/>
    <property type="project" value="UniProtKB-SubCell"/>
</dbReference>
<keyword evidence="5 16" id="KW-0963">Cytoplasm</keyword>
<keyword evidence="7 15" id="KW-0727">SH2 domain</keyword>
<evidence type="ECO:0000256" key="16">
    <source>
        <dbReference type="RuleBase" id="RU046415"/>
    </source>
</evidence>
<dbReference type="InterPro" id="IPR048988">
    <property type="entry name" value="STAT_linker"/>
</dbReference>
<dbReference type="Gene3D" id="3.30.505.10">
    <property type="entry name" value="SH2 domain"/>
    <property type="match status" value="1"/>
</dbReference>
<dbReference type="Pfam" id="PF21354">
    <property type="entry name" value="STAT_linker"/>
    <property type="match status" value="1"/>
</dbReference>
<dbReference type="Gene3D" id="1.10.238.10">
    <property type="entry name" value="EF-hand"/>
    <property type="match status" value="1"/>
</dbReference>
<evidence type="ECO:0000256" key="9">
    <source>
        <dbReference type="ARBA" id="ARBA00023125"/>
    </source>
</evidence>
<dbReference type="FunFam" id="2.60.40.630:FF:000005">
    <property type="entry name" value="Signal transducer and activator of transcription"/>
    <property type="match status" value="1"/>
</dbReference>
<evidence type="ECO:0000256" key="12">
    <source>
        <dbReference type="ARBA" id="ARBA00023242"/>
    </source>
</evidence>
<evidence type="ECO:0000256" key="10">
    <source>
        <dbReference type="ARBA" id="ARBA00023159"/>
    </source>
</evidence>
<evidence type="ECO:0000256" key="6">
    <source>
        <dbReference type="ARBA" id="ARBA00022553"/>
    </source>
</evidence>
<dbReference type="EnsemblMetazoa" id="CJA17322.1">
    <property type="protein sequence ID" value="CJA17322.1"/>
    <property type="gene ID" value="WBGene00136524"/>
</dbReference>
<keyword evidence="9 16" id="KW-0238">DNA-binding</keyword>
<dbReference type="Gene3D" id="2.60.40.630">
    <property type="entry name" value="STAT transcription factor, DNA-binding domain"/>
    <property type="match status" value="1"/>
</dbReference>
<dbReference type="Pfam" id="PF00017">
    <property type="entry name" value="SH2"/>
    <property type="match status" value="1"/>
</dbReference>
<keyword evidence="10 16" id="KW-0010">Activator</keyword>
<evidence type="ECO:0000256" key="4">
    <source>
        <dbReference type="ARBA" id="ARBA00022473"/>
    </source>
</evidence>
<keyword evidence="6 16" id="KW-0597">Phosphoprotein</keyword>
<evidence type="ECO:0000256" key="13">
    <source>
        <dbReference type="ARBA" id="ARBA00058955"/>
    </source>
</evidence>
<feature type="domain" description="SH2" evidence="17">
    <location>
        <begin position="479"/>
        <end position="557"/>
    </location>
</feature>
<evidence type="ECO:0000313" key="18">
    <source>
        <dbReference type="EnsemblMetazoa" id="CJA17322.1"/>
    </source>
</evidence>
<keyword evidence="11 16" id="KW-0804">Transcription</keyword>
<dbReference type="InterPro" id="IPR001217">
    <property type="entry name" value="STAT"/>
</dbReference>
<accession>A0A8R1E2W4</accession>
<comment type="subcellular location">
    <subcellularLocation>
        <location evidence="2 16">Cytoplasm</location>
    </subcellularLocation>
    <subcellularLocation>
        <location evidence="1 16">Nucleus</location>
    </subcellularLocation>
</comment>
<name>A0A8R1E2W4_CAEJA</name>
<organism evidence="18 19">
    <name type="scientific">Caenorhabditis japonica</name>
    <dbReference type="NCBI Taxonomy" id="281687"/>
    <lineage>
        <taxon>Eukaryota</taxon>
        <taxon>Metazoa</taxon>
        <taxon>Ecdysozoa</taxon>
        <taxon>Nematoda</taxon>
        <taxon>Chromadorea</taxon>
        <taxon>Rhabditida</taxon>
        <taxon>Rhabditina</taxon>
        <taxon>Rhabditomorpha</taxon>
        <taxon>Rhabditoidea</taxon>
        <taxon>Rhabditidae</taxon>
        <taxon>Peloderinae</taxon>
        <taxon>Caenorhabditis</taxon>
    </lineage>
</organism>
<comment type="subunit">
    <text evidence="14">Forms a homodimer or a heterodimer with a related family member.</text>
</comment>
<keyword evidence="12 16" id="KW-0539">Nucleus</keyword>
<dbReference type="AlphaFoldDB" id="A0A8R1E2W4"/>
<dbReference type="PROSITE" id="PS50001">
    <property type="entry name" value="SH2"/>
    <property type="match status" value="1"/>
</dbReference>
<evidence type="ECO:0000256" key="1">
    <source>
        <dbReference type="ARBA" id="ARBA00004123"/>
    </source>
</evidence>
<dbReference type="InterPro" id="IPR012345">
    <property type="entry name" value="STAT_TF_DNA-bd_N"/>
</dbReference>
<evidence type="ECO:0000256" key="7">
    <source>
        <dbReference type="ARBA" id="ARBA00022999"/>
    </source>
</evidence>
<dbReference type="FunFam" id="1.20.1050.20:FF:000007">
    <property type="entry name" value="Signal transducer and activator of transcription 1"/>
    <property type="match status" value="1"/>
</dbReference>
<dbReference type="SUPFAM" id="SSF47655">
    <property type="entry name" value="STAT"/>
    <property type="match status" value="1"/>
</dbReference>
<keyword evidence="8 16" id="KW-0805">Transcription regulation</keyword>
<evidence type="ECO:0000256" key="8">
    <source>
        <dbReference type="ARBA" id="ARBA00023015"/>
    </source>
</evidence>
<dbReference type="InterPro" id="IPR036860">
    <property type="entry name" value="SH2_dom_sf"/>
</dbReference>
<evidence type="ECO:0000259" key="17">
    <source>
        <dbReference type="PROSITE" id="PS50001"/>
    </source>
</evidence>
<evidence type="ECO:0000256" key="3">
    <source>
        <dbReference type="ARBA" id="ARBA00005586"/>
    </source>
</evidence>
<dbReference type="GO" id="GO:0005634">
    <property type="term" value="C:nucleus"/>
    <property type="evidence" value="ECO:0007669"/>
    <property type="project" value="UniProtKB-SubCell"/>
</dbReference>
<dbReference type="GO" id="GO:0007165">
    <property type="term" value="P:signal transduction"/>
    <property type="evidence" value="ECO:0007669"/>
    <property type="project" value="InterPro"/>
</dbReference>
<evidence type="ECO:0000256" key="11">
    <source>
        <dbReference type="ARBA" id="ARBA00023163"/>
    </source>
</evidence>
<dbReference type="InterPro" id="IPR013800">
    <property type="entry name" value="STAT_TF_alpha"/>
</dbReference>
<dbReference type="CDD" id="cd09919">
    <property type="entry name" value="SH2_STAT_family"/>
    <property type="match status" value="1"/>
</dbReference>
<evidence type="ECO:0000256" key="15">
    <source>
        <dbReference type="PROSITE-ProRule" id="PRU00191"/>
    </source>
</evidence>
<proteinExistence type="inferred from homology"/>
<comment type="similarity">
    <text evidence="3 16">Belongs to the transcription factor STAT family.</text>
</comment>
<reference evidence="18" key="2">
    <citation type="submission" date="2022-06" db="UniProtKB">
        <authorList>
            <consortium name="EnsemblMetazoa"/>
        </authorList>
    </citation>
    <scope>IDENTIFICATION</scope>
    <source>
        <strain evidence="18">DF5081</strain>
    </source>
</reference>
<dbReference type="Pfam" id="PF01017">
    <property type="entry name" value="STAT_alpha"/>
    <property type="match status" value="1"/>
</dbReference>
<evidence type="ECO:0000256" key="2">
    <source>
        <dbReference type="ARBA" id="ARBA00004496"/>
    </source>
</evidence>
<dbReference type="Gene3D" id="1.20.1050.20">
    <property type="entry name" value="STAT transcription factor, all-alpha domain"/>
    <property type="match status" value="1"/>
</dbReference>
<protein>
    <recommendedName>
        <fullName evidence="16">Signal transducer and activator of transcription</fullName>
    </recommendedName>
</protein>
<keyword evidence="19" id="KW-1185">Reference proteome</keyword>
<dbReference type="FunFam" id="1.10.238.10:FF:000493">
    <property type="entry name" value="Signal transducer and activator of transcription"/>
    <property type="match status" value="1"/>
</dbReference>
<dbReference type="SUPFAM" id="SSF49417">
    <property type="entry name" value="p53-like transcription factors"/>
    <property type="match status" value="1"/>
</dbReference>
<dbReference type="GO" id="GO:0003700">
    <property type="term" value="F:DNA-binding transcription factor activity"/>
    <property type="evidence" value="ECO:0007669"/>
    <property type="project" value="InterPro"/>
</dbReference>
<dbReference type="CDD" id="cd14786">
    <property type="entry name" value="STAT_CCD"/>
    <property type="match status" value="1"/>
</dbReference>
<evidence type="ECO:0000256" key="5">
    <source>
        <dbReference type="ARBA" id="ARBA00022490"/>
    </source>
</evidence>
<reference evidence="19" key="1">
    <citation type="submission" date="2010-08" db="EMBL/GenBank/DDBJ databases">
        <authorList>
            <consortium name="Caenorhabditis japonica Sequencing Consortium"/>
            <person name="Wilson R.K."/>
        </authorList>
    </citation>
    <scope>NUCLEOTIDE SEQUENCE [LARGE SCALE GENOMIC DNA]</scope>
    <source>
        <strain evidence="19">DF5081</strain>
    </source>
</reference>
<dbReference type="InterPro" id="IPR000980">
    <property type="entry name" value="SH2"/>
</dbReference>
<comment type="function">
    <text evidence="13">Carries out a dual function: signal transduction and activation of transcription. Activated STAT proteins play a role in repression of dauer formation. Neuronal expression is held in check by negative signals through the TGF-beta pathway that target the daf-3 transcription factor.</text>
</comment>
<dbReference type="GO" id="GO:0003677">
    <property type="term" value="F:DNA binding"/>
    <property type="evidence" value="ECO:0007669"/>
    <property type="project" value="UniProtKB-KW"/>
</dbReference>
<dbReference type="InterPro" id="IPR015988">
    <property type="entry name" value="STAT_TF_CC"/>
</dbReference>
<dbReference type="CDD" id="cd14801">
    <property type="entry name" value="STAT_DBD"/>
    <property type="match status" value="1"/>
</dbReference>
<dbReference type="Proteomes" id="UP000005237">
    <property type="component" value="Unassembled WGS sequence"/>
</dbReference>
<evidence type="ECO:0000313" key="19">
    <source>
        <dbReference type="Proteomes" id="UP000005237"/>
    </source>
</evidence>
<dbReference type="PANTHER" id="PTHR11801">
    <property type="entry name" value="SIGNAL TRANSDUCER AND ACTIVATOR OF TRANSCRIPTION"/>
    <property type="match status" value="1"/>
</dbReference>
<evidence type="ECO:0000256" key="14">
    <source>
        <dbReference type="ARBA" id="ARBA00064301"/>
    </source>
</evidence>